<dbReference type="GO" id="GO:0009307">
    <property type="term" value="P:DNA restriction-modification system"/>
    <property type="evidence" value="ECO:0007669"/>
    <property type="project" value="UniProtKB-KW"/>
</dbReference>
<dbReference type="InterPro" id="IPR052021">
    <property type="entry name" value="Type-I_RS_S_subunit"/>
</dbReference>
<gene>
    <name evidence="5" type="ORF">FHS65_001116</name>
</gene>
<dbReference type="EMBL" id="JACIJB010000003">
    <property type="protein sequence ID" value="MBB5660371.1"/>
    <property type="molecule type" value="Genomic_DNA"/>
</dbReference>
<evidence type="ECO:0000256" key="1">
    <source>
        <dbReference type="ARBA" id="ARBA00010923"/>
    </source>
</evidence>
<organism evidence="5 6">
    <name type="scientific">Brevundimonas halotolerans</name>
    <dbReference type="NCBI Taxonomy" id="69670"/>
    <lineage>
        <taxon>Bacteria</taxon>
        <taxon>Pseudomonadati</taxon>
        <taxon>Pseudomonadota</taxon>
        <taxon>Alphaproteobacteria</taxon>
        <taxon>Caulobacterales</taxon>
        <taxon>Caulobacteraceae</taxon>
        <taxon>Brevundimonas</taxon>
    </lineage>
</organism>
<evidence type="ECO:0000313" key="6">
    <source>
        <dbReference type="Proteomes" id="UP000548978"/>
    </source>
</evidence>
<evidence type="ECO:0000313" key="5">
    <source>
        <dbReference type="EMBL" id="MBB5660371.1"/>
    </source>
</evidence>
<dbReference type="InterPro" id="IPR044946">
    <property type="entry name" value="Restrct_endonuc_typeI_TRD_sf"/>
</dbReference>
<evidence type="ECO:0000256" key="3">
    <source>
        <dbReference type="ARBA" id="ARBA00023125"/>
    </source>
</evidence>
<dbReference type="Gene3D" id="3.90.220.20">
    <property type="entry name" value="DNA methylase specificity domains"/>
    <property type="match status" value="2"/>
</dbReference>
<dbReference type="PANTHER" id="PTHR30408:SF12">
    <property type="entry name" value="TYPE I RESTRICTION ENZYME MJAVIII SPECIFICITY SUBUNIT"/>
    <property type="match status" value="1"/>
</dbReference>
<protein>
    <submittedName>
        <fullName evidence="5">Type I restriction enzyme S subunit</fullName>
        <ecNumber evidence="5">3.1.21.3</ecNumber>
    </submittedName>
</protein>
<comment type="caution">
    <text evidence="5">The sequence shown here is derived from an EMBL/GenBank/DDBJ whole genome shotgun (WGS) entry which is preliminary data.</text>
</comment>
<dbReference type="CDD" id="cd17265">
    <property type="entry name" value="RMtype1_S_Eco4255III-TRD2-CR2_like"/>
    <property type="match status" value="1"/>
</dbReference>
<accession>A0A7W9A2R1</accession>
<keyword evidence="6" id="KW-1185">Reference proteome</keyword>
<sequence length="430" mass="47728">MISKGKSSAEPIDGATLVPRLRFPEFRTADGWKEISLQKLARPVTDRATTGDADNVLSLSGERGLVLQSDYFGKKIAGDRTDRYLKIRKDDFVYNDRTTKASSFGTIKRLSNYSGGVVSPIYKCFRFQPSENPAFWEWYFESGSHDPALGGLVNEGARAGRFNISVTQFLSTNAWRPDEAEQQKIANCLDSADALIAAQRQKVEALGAHKKGLMQQLFPQEGETQPRLRFPEFEGAGEWKEVRLNSLGDLVSGLTYSPDDVQEEGLLVLRSSNIQGGKIDLKDCVYVDPNIKRANLSRPNDILVCVRNGSTALIGKTALIPEGMPLCTHGAFMTVFRSKTPKFAFQLFQTSRYQKQVAGDLGATINSINGSQFLRYKFFVPKPPEQQRIADCLTSLDDLIAAETRKLDTLKTHKKGLMQQLFPQVGEVGA</sequence>
<dbReference type="Proteomes" id="UP000548978">
    <property type="component" value="Unassembled WGS sequence"/>
</dbReference>
<dbReference type="AlphaFoldDB" id="A0A7W9A2R1"/>
<dbReference type="GO" id="GO:0009035">
    <property type="term" value="F:type I site-specific deoxyribonuclease activity"/>
    <property type="evidence" value="ECO:0007669"/>
    <property type="project" value="UniProtKB-EC"/>
</dbReference>
<dbReference type="GO" id="GO:0003677">
    <property type="term" value="F:DNA binding"/>
    <property type="evidence" value="ECO:0007669"/>
    <property type="project" value="UniProtKB-KW"/>
</dbReference>
<dbReference type="PANTHER" id="PTHR30408">
    <property type="entry name" value="TYPE-1 RESTRICTION ENZYME ECOKI SPECIFICITY PROTEIN"/>
    <property type="match status" value="1"/>
</dbReference>
<name>A0A7W9A2R1_9CAUL</name>
<proteinExistence type="inferred from homology"/>
<keyword evidence="2" id="KW-0680">Restriction system</keyword>
<reference evidence="5 6" key="1">
    <citation type="submission" date="2020-08" db="EMBL/GenBank/DDBJ databases">
        <title>Genomic Encyclopedia of Type Strains, Phase IV (KMG-IV): sequencing the most valuable type-strain genomes for metagenomic binning, comparative biology and taxonomic classification.</title>
        <authorList>
            <person name="Goeker M."/>
        </authorList>
    </citation>
    <scope>NUCLEOTIDE SEQUENCE [LARGE SCALE GENOMIC DNA]</scope>
    <source>
        <strain evidence="5 6">DSM 24448</strain>
    </source>
</reference>
<dbReference type="RefSeq" id="WP_123288139.1">
    <property type="nucleotide sequence ID" value="NZ_JACIJB010000003.1"/>
</dbReference>
<comment type="similarity">
    <text evidence="1">Belongs to the type-I restriction system S methylase family.</text>
</comment>
<dbReference type="EC" id="3.1.21.3" evidence="5"/>
<dbReference type="Pfam" id="PF01420">
    <property type="entry name" value="Methylase_S"/>
    <property type="match status" value="1"/>
</dbReference>
<keyword evidence="5" id="KW-0378">Hydrolase</keyword>
<dbReference type="InterPro" id="IPR000055">
    <property type="entry name" value="Restrct_endonuc_typeI_TRD"/>
</dbReference>
<keyword evidence="3" id="KW-0238">DNA-binding</keyword>
<evidence type="ECO:0000256" key="2">
    <source>
        <dbReference type="ARBA" id="ARBA00022747"/>
    </source>
</evidence>
<dbReference type="SUPFAM" id="SSF116734">
    <property type="entry name" value="DNA methylase specificity domain"/>
    <property type="match status" value="2"/>
</dbReference>
<feature type="domain" description="Type I restriction modification DNA specificity" evidence="4">
    <location>
        <begin position="238"/>
        <end position="411"/>
    </location>
</feature>
<evidence type="ECO:0000259" key="4">
    <source>
        <dbReference type="Pfam" id="PF01420"/>
    </source>
</evidence>
<dbReference type="OrthoDB" id="164285at2"/>